<keyword evidence="5" id="KW-0862">Zinc</keyword>
<comment type="subcellular location">
    <subcellularLocation>
        <location evidence="1">Nucleus</location>
    </subcellularLocation>
</comment>
<evidence type="ECO:0000256" key="3">
    <source>
        <dbReference type="ARBA" id="ARBA00022737"/>
    </source>
</evidence>
<dbReference type="PROSITE" id="PS50157">
    <property type="entry name" value="ZINC_FINGER_C2H2_2"/>
    <property type="match status" value="3"/>
</dbReference>
<dbReference type="STRING" id="56723.ENSLBEP00000035683"/>
<feature type="domain" description="C2H2-type" evidence="9">
    <location>
        <begin position="266"/>
        <end position="293"/>
    </location>
</feature>
<dbReference type="SMART" id="SM00355">
    <property type="entry name" value="ZnF_C2H2"/>
    <property type="match status" value="3"/>
</dbReference>
<evidence type="ECO:0000313" key="11">
    <source>
        <dbReference type="Proteomes" id="UP000261660"/>
    </source>
</evidence>
<protein>
    <recommendedName>
        <fullName evidence="9">C2H2-type domain-containing protein</fullName>
    </recommendedName>
</protein>
<dbReference type="InParanoid" id="A0A3Q3GYA8"/>
<dbReference type="FunFam" id="3.30.160.60:FF:000345">
    <property type="entry name" value="Zinc finger protein Gfi-1"/>
    <property type="match status" value="1"/>
</dbReference>
<evidence type="ECO:0000256" key="5">
    <source>
        <dbReference type="ARBA" id="ARBA00022833"/>
    </source>
</evidence>
<reference evidence="10" key="1">
    <citation type="submission" date="2025-08" db="UniProtKB">
        <authorList>
            <consortium name="Ensembl"/>
        </authorList>
    </citation>
    <scope>IDENTIFICATION</scope>
</reference>
<feature type="domain" description="C2H2-type" evidence="9">
    <location>
        <begin position="238"/>
        <end position="265"/>
    </location>
</feature>
<evidence type="ECO:0000256" key="8">
    <source>
        <dbReference type="SAM" id="MobiDB-lite"/>
    </source>
</evidence>
<evidence type="ECO:0000256" key="2">
    <source>
        <dbReference type="ARBA" id="ARBA00022723"/>
    </source>
</evidence>
<accession>A0A3Q3GYA8</accession>
<dbReference type="Ensembl" id="ENSLBET00000037191.1">
    <property type="protein sequence ID" value="ENSLBEP00000035683.1"/>
    <property type="gene ID" value="ENSLBEG00000026761.1"/>
</dbReference>
<dbReference type="Proteomes" id="UP000261660">
    <property type="component" value="Unplaced"/>
</dbReference>
<dbReference type="PANTHER" id="PTHR23226">
    <property type="entry name" value="ZINC FINGER AND SCAN DOMAIN-CONTAINING"/>
    <property type="match status" value="1"/>
</dbReference>
<dbReference type="SUPFAM" id="SSF57667">
    <property type="entry name" value="beta-beta-alpha zinc fingers"/>
    <property type="match status" value="2"/>
</dbReference>
<dbReference type="PROSITE" id="PS00028">
    <property type="entry name" value="ZINC_FINGER_C2H2_1"/>
    <property type="match status" value="3"/>
</dbReference>
<evidence type="ECO:0000256" key="1">
    <source>
        <dbReference type="ARBA" id="ARBA00004123"/>
    </source>
</evidence>
<dbReference type="PANTHER" id="PTHR23226:SF416">
    <property type="entry name" value="FI01424P"/>
    <property type="match status" value="1"/>
</dbReference>
<dbReference type="InterPro" id="IPR036236">
    <property type="entry name" value="Znf_C2H2_sf"/>
</dbReference>
<dbReference type="GO" id="GO:0008270">
    <property type="term" value="F:zinc ion binding"/>
    <property type="evidence" value="ECO:0007669"/>
    <property type="project" value="UniProtKB-KW"/>
</dbReference>
<dbReference type="Pfam" id="PF00096">
    <property type="entry name" value="zf-C2H2"/>
    <property type="match status" value="2"/>
</dbReference>
<feature type="compositionally biased region" description="Basic and acidic residues" evidence="8">
    <location>
        <begin position="289"/>
        <end position="305"/>
    </location>
</feature>
<evidence type="ECO:0000256" key="6">
    <source>
        <dbReference type="ARBA" id="ARBA00023242"/>
    </source>
</evidence>
<dbReference type="Gene3D" id="3.30.160.60">
    <property type="entry name" value="Classic Zinc Finger"/>
    <property type="match status" value="3"/>
</dbReference>
<dbReference type="GO" id="GO:0005694">
    <property type="term" value="C:chromosome"/>
    <property type="evidence" value="ECO:0007669"/>
    <property type="project" value="UniProtKB-ARBA"/>
</dbReference>
<dbReference type="FunFam" id="3.30.160.60:FF:000446">
    <property type="entry name" value="Zinc finger protein"/>
    <property type="match status" value="1"/>
</dbReference>
<keyword evidence="3" id="KW-0677">Repeat</keyword>
<dbReference type="GO" id="GO:0000981">
    <property type="term" value="F:DNA-binding transcription factor activity, RNA polymerase II-specific"/>
    <property type="evidence" value="ECO:0007669"/>
    <property type="project" value="TreeGrafter"/>
</dbReference>
<organism evidence="10 11">
    <name type="scientific">Labrus bergylta</name>
    <name type="common">ballan wrasse</name>
    <dbReference type="NCBI Taxonomy" id="56723"/>
    <lineage>
        <taxon>Eukaryota</taxon>
        <taxon>Metazoa</taxon>
        <taxon>Chordata</taxon>
        <taxon>Craniata</taxon>
        <taxon>Vertebrata</taxon>
        <taxon>Euteleostomi</taxon>
        <taxon>Actinopterygii</taxon>
        <taxon>Neopterygii</taxon>
        <taxon>Teleostei</taxon>
        <taxon>Neoteleostei</taxon>
        <taxon>Acanthomorphata</taxon>
        <taxon>Eupercaria</taxon>
        <taxon>Labriformes</taxon>
        <taxon>Labridae</taxon>
        <taxon>Labrus</taxon>
    </lineage>
</organism>
<evidence type="ECO:0000313" key="10">
    <source>
        <dbReference type="Ensembl" id="ENSLBEP00000035683.1"/>
    </source>
</evidence>
<keyword evidence="2" id="KW-0479">Metal-binding</keyword>
<reference evidence="10" key="2">
    <citation type="submission" date="2025-09" db="UniProtKB">
        <authorList>
            <consortium name="Ensembl"/>
        </authorList>
    </citation>
    <scope>IDENTIFICATION</scope>
</reference>
<keyword evidence="4 7" id="KW-0863">Zinc-finger</keyword>
<feature type="region of interest" description="Disordered" evidence="8">
    <location>
        <begin position="289"/>
        <end position="311"/>
    </location>
</feature>
<evidence type="ECO:0000259" key="9">
    <source>
        <dbReference type="PROSITE" id="PS50157"/>
    </source>
</evidence>
<proteinExistence type="predicted"/>
<evidence type="ECO:0000256" key="7">
    <source>
        <dbReference type="PROSITE-ProRule" id="PRU00042"/>
    </source>
</evidence>
<dbReference type="GO" id="GO:0000978">
    <property type="term" value="F:RNA polymerase II cis-regulatory region sequence-specific DNA binding"/>
    <property type="evidence" value="ECO:0007669"/>
    <property type="project" value="TreeGrafter"/>
</dbReference>
<feature type="domain" description="C2H2-type" evidence="9">
    <location>
        <begin position="210"/>
        <end position="237"/>
    </location>
</feature>
<keyword evidence="11" id="KW-1185">Reference proteome</keyword>
<keyword evidence="6" id="KW-0539">Nucleus</keyword>
<sequence length="311" mass="35530">MRTAKMDMLRALVSERLSAAAQEIFKIVERTITEYEEEMSCSKWVVDRDRRLMDVSKAHSEGQTHQGDNPEMYREQMDRLLAHREEHAEEKLNQRLSESDISTAPLNITPYDKSEFDQESLQPLCLYQIQTVTDIDKDSTAAGPVTHIKTEPTECGVSDGATGDSLLLSVNQGENEPKHFNLKNIVEKRASEKSTELVVQFEAGRAQKPHKCPCCSKCFSLSKTLIRHFKIHTHDKAYQCQLCGRKFCQKSDLANHTRIHTGERPYQCPTCHKSFVQKGNLSVHMRKHADEKPRLHLVANEEKTKRPQSAV</sequence>
<evidence type="ECO:0000256" key="4">
    <source>
        <dbReference type="ARBA" id="ARBA00022771"/>
    </source>
</evidence>
<dbReference type="GO" id="GO:0045893">
    <property type="term" value="P:positive regulation of DNA-templated transcription"/>
    <property type="evidence" value="ECO:0007669"/>
    <property type="project" value="UniProtKB-ARBA"/>
</dbReference>
<dbReference type="InterPro" id="IPR013087">
    <property type="entry name" value="Znf_C2H2_type"/>
</dbReference>
<dbReference type="FunFam" id="3.30.160.60:FF:001732">
    <property type="entry name" value="Zgc:162936"/>
    <property type="match status" value="1"/>
</dbReference>
<name>A0A3Q3GYA8_9LABR</name>
<dbReference type="AlphaFoldDB" id="A0A3Q3GYA8"/>
<dbReference type="GO" id="GO:0005634">
    <property type="term" value="C:nucleus"/>
    <property type="evidence" value="ECO:0007669"/>
    <property type="project" value="UniProtKB-SubCell"/>
</dbReference>
<dbReference type="GeneTree" id="ENSGT00940000154715"/>